<evidence type="ECO:0000313" key="1">
    <source>
        <dbReference type="EMBL" id="JAP47517.1"/>
    </source>
</evidence>
<sequence length="504" mass="58388">MRLTSVLFKRVRHNFIPVYIKKQWRESGSHMIAQRMRVPQQVLGDAKTVAQLSAAEDLFSSSRYRNELARELEIGMQPQEAEQVEAERTERLAQFMAVDPDVREPSAETEPTLIFEPSRLFCRDIAQACMLANAVVRPGPPPDIQTLYDSVCSRLQQSDETEVDSQKFDLISAVEQAVLHAHLWHTDEDVLPKRYNPELLIWKFKAEYGIHPIRVVRYLLHNLFRICELQSHRMHLTSPPSADNALPSYWLTRDRLLETYYHWAGRRVHFCERHDLLLSSSKPTPLFAEDPTPTVSDYKAADDFRRRMHLISPLIDLTSTRYYRKDSVDAWKSNVKPAYPYPNLFTVNMALPNVWSDFTAPEKARITVEQRQAVAIMNCLASTIATARRLYGEDVRELPQPLAVEAICTDGVFFDFVAFQLNSLSFPDWNASDANRPEGRLNFVWIEGNRRLVDKRIPRRSLLRSTRYTDLDMSVFYRILTSYLRGLRVLSVEQPHNVMMRASS</sequence>
<dbReference type="InterPro" id="IPR052482">
    <property type="entry name" value="mtLSU_mL37"/>
</dbReference>
<keyword evidence="1" id="KW-0687">Ribonucleoprotein</keyword>
<keyword evidence="1" id="KW-0689">Ribosomal protein</keyword>
<name>A0A0X3PC65_SCHSO</name>
<protein>
    <submittedName>
        <fullName evidence="1">39S ribosomal protein L37</fullName>
    </submittedName>
</protein>
<dbReference type="GO" id="GO:0005739">
    <property type="term" value="C:mitochondrion"/>
    <property type="evidence" value="ECO:0007669"/>
    <property type="project" value="TreeGrafter"/>
</dbReference>
<dbReference type="EMBL" id="GEEE01015708">
    <property type="protein sequence ID" value="JAP47517.1"/>
    <property type="molecule type" value="Transcribed_RNA"/>
</dbReference>
<organism evidence="1">
    <name type="scientific">Schistocephalus solidus</name>
    <name type="common">Tapeworm</name>
    <dbReference type="NCBI Taxonomy" id="70667"/>
    <lineage>
        <taxon>Eukaryota</taxon>
        <taxon>Metazoa</taxon>
        <taxon>Spiralia</taxon>
        <taxon>Lophotrochozoa</taxon>
        <taxon>Platyhelminthes</taxon>
        <taxon>Cestoda</taxon>
        <taxon>Eucestoda</taxon>
        <taxon>Diphyllobothriidea</taxon>
        <taxon>Diphyllobothriidae</taxon>
        <taxon>Schistocephalus</taxon>
    </lineage>
</organism>
<accession>A0A0X3PC65</accession>
<dbReference type="PANTHER" id="PTHR15889">
    <property type="entry name" value="MITOCHONDRIAL RIBOSOMAL PROTEIN L37"/>
    <property type="match status" value="1"/>
</dbReference>
<dbReference type="GO" id="GO:0005840">
    <property type="term" value="C:ribosome"/>
    <property type="evidence" value="ECO:0007669"/>
    <property type="project" value="UniProtKB-KW"/>
</dbReference>
<dbReference type="AlphaFoldDB" id="A0A0X3PC65"/>
<proteinExistence type="predicted"/>
<gene>
    <name evidence="1" type="primary">RM37</name>
    <name evidence="1" type="ORF">TR99871</name>
</gene>
<dbReference type="PANTHER" id="PTHR15889:SF2">
    <property type="entry name" value="LARGE RIBOSOMAL SUBUNIT PROTEIN ML37"/>
    <property type="match status" value="1"/>
</dbReference>
<reference evidence="1" key="1">
    <citation type="submission" date="2016-01" db="EMBL/GenBank/DDBJ databases">
        <title>Reference transcriptome for the parasite Schistocephalus solidus: insights into the molecular evolution of parasitism.</title>
        <authorList>
            <person name="Hebert F.O."/>
            <person name="Grambauer S."/>
            <person name="Barber I."/>
            <person name="Landry C.R."/>
            <person name="Aubin-Horth N."/>
        </authorList>
    </citation>
    <scope>NUCLEOTIDE SEQUENCE</scope>
</reference>